<accession>A0A3D9IMT1</accession>
<keyword evidence="1" id="KW-0472">Membrane</keyword>
<dbReference type="EMBL" id="QRDY01000004">
    <property type="protein sequence ID" value="RED63025.1"/>
    <property type="molecule type" value="Genomic_DNA"/>
</dbReference>
<reference evidence="2 3" key="1">
    <citation type="submission" date="2018-07" db="EMBL/GenBank/DDBJ databases">
        <title>Genomic Encyclopedia of Type Strains, Phase III (KMG-III): the genomes of soil and plant-associated and newly described type strains.</title>
        <authorList>
            <person name="Whitman W."/>
        </authorList>
    </citation>
    <scope>NUCLEOTIDE SEQUENCE [LARGE SCALE GENOMIC DNA]</scope>
    <source>
        <strain evidence="2 3">CECT 8236</strain>
    </source>
</reference>
<evidence type="ECO:0000313" key="3">
    <source>
        <dbReference type="Proteomes" id="UP000256869"/>
    </source>
</evidence>
<evidence type="ECO:0000313" key="2">
    <source>
        <dbReference type="EMBL" id="RED63025.1"/>
    </source>
</evidence>
<gene>
    <name evidence="2" type="ORF">DFP95_10418</name>
</gene>
<proteinExistence type="predicted"/>
<keyword evidence="1" id="KW-1133">Transmembrane helix</keyword>
<organism evidence="2 3">
    <name type="scientific">Cohnella lupini</name>
    <dbReference type="NCBI Taxonomy" id="1294267"/>
    <lineage>
        <taxon>Bacteria</taxon>
        <taxon>Bacillati</taxon>
        <taxon>Bacillota</taxon>
        <taxon>Bacilli</taxon>
        <taxon>Bacillales</taxon>
        <taxon>Paenibacillaceae</taxon>
        <taxon>Cohnella</taxon>
    </lineage>
</organism>
<comment type="caution">
    <text evidence="2">The sequence shown here is derived from an EMBL/GenBank/DDBJ whole genome shotgun (WGS) entry which is preliminary data.</text>
</comment>
<dbReference type="Proteomes" id="UP000256869">
    <property type="component" value="Unassembled WGS sequence"/>
</dbReference>
<protein>
    <submittedName>
        <fullName evidence="2">Uncharacterized protein</fullName>
    </submittedName>
</protein>
<sequence length="46" mass="5127">MGNCYQVTKTMLTEVFMLNKQKQEKRVAIILAIMSLILISGGVAKL</sequence>
<keyword evidence="1" id="KW-0812">Transmembrane</keyword>
<name>A0A3D9IMT1_9BACL</name>
<dbReference type="AlphaFoldDB" id="A0A3D9IMT1"/>
<keyword evidence="3" id="KW-1185">Reference proteome</keyword>
<feature type="transmembrane region" description="Helical" evidence="1">
    <location>
        <begin position="27"/>
        <end position="44"/>
    </location>
</feature>
<evidence type="ECO:0000256" key="1">
    <source>
        <dbReference type="SAM" id="Phobius"/>
    </source>
</evidence>